<dbReference type="AlphaFoldDB" id="A0A7Z2G2B5"/>
<evidence type="ECO:0000313" key="1">
    <source>
        <dbReference type="EMBL" id="QGZ53774.1"/>
    </source>
</evidence>
<evidence type="ECO:0000313" key="2">
    <source>
        <dbReference type="Proteomes" id="UP000434209"/>
    </source>
</evidence>
<gene>
    <name evidence="1" type="ORF">FAZ97_01975</name>
</gene>
<dbReference type="KEGG" id="pacp:FAZ97_01975"/>
<organism evidence="1 2">
    <name type="scientific">Paraburkholderia acidiphila</name>
    <dbReference type="NCBI Taxonomy" id="2571747"/>
    <lineage>
        <taxon>Bacteria</taxon>
        <taxon>Pseudomonadati</taxon>
        <taxon>Pseudomonadota</taxon>
        <taxon>Betaproteobacteria</taxon>
        <taxon>Burkholderiales</taxon>
        <taxon>Burkholderiaceae</taxon>
        <taxon>Paraburkholderia</taxon>
    </lineage>
</organism>
<keyword evidence="2" id="KW-1185">Reference proteome</keyword>
<accession>A0A7Z2G2B5</accession>
<proteinExistence type="predicted"/>
<sequence length="74" mass="8190">MLDMTFGEDQCEEPAQNFAILRRIALKLLKRDTVTKDRLKTDGSKPAPAIRITKRCLAFGLRAIALGSLVACNN</sequence>
<dbReference type="EMBL" id="CP046909">
    <property type="protein sequence ID" value="QGZ53774.1"/>
    <property type="molecule type" value="Genomic_DNA"/>
</dbReference>
<dbReference type="Proteomes" id="UP000434209">
    <property type="component" value="Chromosome 1"/>
</dbReference>
<reference evidence="1 2" key="1">
    <citation type="submission" date="2019-12" db="EMBL/GenBank/DDBJ databases">
        <title>Paraburkholderia acidiphila 7Q-K02 sp. nov and Paraburkholderia acidisoli DHF22 sp. nov., two strains isolated from forest soil.</title>
        <authorList>
            <person name="Gao Z."/>
            <person name="Qiu L."/>
        </authorList>
    </citation>
    <scope>NUCLEOTIDE SEQUENCE [LARGE SCALE GENOMIC DNA]</scope>
    <source>
        <strain evidence="1 2">7Q-K02</strain>
    </source>
</reference>
<name>A0A7Z2G2B5_9BURK</name>
<protein>
    <submittedName>
        <fullName evidence="1">Uncharacterized protein</fullName>
    </submittedName>
</protein>
<dbReference type="RefSeq" id="WP_158756945.1">
    <property type="nucleotide sequence ID" value="NZ_CP046909.1"/>
</dbReference>